<keyword evidence="1" id="KW-0472">Membrane</keyword>
<dbReference type="EMBL" id="BSYO01000029">
    <property type="protein sequence ID" value="GMH25313.1"/>
    <property type="molecule type" value="Genomic_DNA"/>
</dbReference>
<reference evidence="2" key="1">
    <citation type="submission" date="2023-05" db="EMBL/GenBank/DDBJ databases">
        <title>Nepenthes gracilis genome sequencing.</title>
        <authorList>
            <person name="Fukushima K."/>
        </authorList>
    </citation>
    <scope>NUCLEOTIDE SEQUENCE</scope>
    <source>
        <strain evidence="2">SING2019-196</strain>
    </source>
</reference>
<dbReference type="PANTHER" id="PTHR34064:SF5">
    <property type="entry name" value="PROTEIN, PUTATIVE-RELATED"/>
    <property type="match status" value="1"/>
</dbReference>
<sequence length="195" mass="21789">MSTDSREQGQDFCSILVLTDEGITKKQSESRFSLSTYLEVQQTQMFLDAQMSLQNSTEHGKESENTYSPCSVNADIEKGTPGTFKINEETGGSVKTEIALTKALRRQNSLQTGGKYVPPLMNHILMLLNFDPKDKAAMEKAHDSPNNKWRKYKRAASFDSRQIVLLFSILSSMGTIVLIYLTLRARQAGDGFVHA</sequence>
<evidence type="ECO:0000256" key="1">
    <source>
        <dbReference type="SAM" id="Phobius"/>
    </source>
</evidence>
<gene>
    <name evidence="2" type="ORF">Nepgr_027156</name>
</gene>
<proteinExistence type="predicted"/>
<keyword evidence="1" id="KW-1133">Transmembrane helix</keyword>
<accession>A0AAD3T9V4</accession>
<organism evidence="2 3">
    <name type="scientific">Nepenthes gracilis</name>
    <name type="common">Slender pitcher plant</name>
    <dbReference type="NCBI Taxonomy" id="150966"/>
    <lineage>
        <taxon>Eukaryota</taxon>
        <taxon>Viridiplantae</taxon>
        <taxon>Streptophyta</taxon>
        <taxon>Embryophyta</taxon>
        <taxon>Tracheophyta</taxon>
        <taxon>Spermatophyta</taxon>
        <taxon>Magnoliopsida</taxon>
        <taxon>eudicotyledons</taxon>
        <taxon>Gunneridae</taxon>
        <taxon>Pentapetalae</taxon>
        <taxon>Caryophyllales</taxon>
        <taxon>Nepenthaceae</taxon>
        <taxon>Nepenthes</taxon>
    </lineage>
</organism>
<keyword evidence="1" id="KW-0812">Transmembrane</keyword>
<dbReference type="Proteomes" id="UP001279734">
    <property type="component" value="Unassembled WGS sequence"/>
</dbReference>
<name>A0AAD3T9V4_NEPGR</name>
<dbReference type="AlphaFoldDB" id="A0AAD3T9V4"/>
<comment type="caution">
    <text evidence="2">The sequence shown here is derived from an EMBL/GenBank/DDBJ whole genome shotgun (WGS) entry which is preliminary data.</text>
</comment>
<feature type="transmembrane region" description="Helical" evidence="1">
    <location>
        <begin position="163"/>
        <end position="183"/>
    </location>
</feature>
<keyword evidence="3" id="KW-1185">Reference proteome</keyword>
<evidence type="ECO:0000313" key="3">
    <source>
        <dbReference type="Proteomes" id="UP001279734"/>
    </source>
</evidence>
<dbReference type="PANTHER" id="PTHR34064">
    <property type="entry name" value="OS04G0672300 PROTEIN"/>
    <property type="match status" value="1"/>
</dbReference>
<protein>
    <submittedName>
        <fullName evidence="2">Uncharacterized protein</fullName>
    </submittedName>
</protein>
<evidence type="ECO:0000313" key="2">
    <source>
        <dbReference type="EMBL" id="GMH25313.1"/>
    </source>
</evidence>